<dbReference type="GO" id="GO:0008408">
    <property type="term" value="F:3'-5' exonuclease activity"/>
    <property type="evidence" value="ECO:0007669"/>
    <property type="project" value="TreeGrafter"/>
</dbReference>
<evidence type="ECO:0000256" key="3">
    <source>
        <dbReference type="ARBA" id="ARBA00022839"/>
    </source>
</evidence>
<dbReference type="Gene3D" id="3.30.420.10">
    <property type="entry name" value="Ribonuclease H-like superfamily/Ribonuclease H"/>
    <property type="match status" value="1"/>
</dbReference>
<dbReference type="GO" id="GO:0006259">
    <property type="term" value="P:DNA metabolic process"/>
    <property type="evidence" value="ECO:0007669"/>
    <property type="project" value="UniProtKB-ARBA"/>
</dbReference>
<dbReference type="InterPro" id="IPR012337">
    <property type="entry name" value="RNaseH-like_sf"/>
</dbReference>
<dbReference type="InterPro" id="IPR013520">
    <property type="entry name" value="Ribonucl_H"/>
</dbReference>
<dbReference type="OrthoDB" id="6174272at2"/>
<accession>A0A251X963</accession>
<dbReference type="PANTHER" id="PTHR30231">
    <property type="entry name" value="DNA POLYMERASE III SUBUNIT EPSILON"/>
    <property type="match status" value="1"/>
</dbReference>
<protein>
    <recommendedName>
        <fullName evidence="4">Exonuclease domain-containing protein</fullName>
    </recommendedName>
</protein>
<dbReference type="SMART" id="SM00479">
    <property type="entry name" value="EXOIII"/>
    <property type="match status" value="1"/>
</dbReference>
<keyword evidence="6" id="KW-1185">Reference proteome</keyword>
<dbReference type="AlphaFoldDB" id="A0A251X963"/>
<evidence type="ECO:0000313" key="6">
    <source>
        <dbReference type="Proteomes" id="UP000194798"/>
    </source>
</evidence>
<feature type="domain" description="Exonuclease" evidence="4">
    <location>
        <begin position="26"/>
        <end position="199"/>
    </location>
</feature>
<dbReference type="GO" id="GO:0003676">
    <property type="term" value="F:nucleic acid binding"/>
    <property type="evidence" value="ECO:0007669"/>
    <property type="project" value="InterPro"/>
</dbReference>
<organism evidence="5 6">
    <name type="scientific">Thioflexithrix psekupsensis</name>
    <dbReference type="NCBI Taxonomy" id="1570016"/>
    <lineage>
        <taxon>Bacteria</taxon>
        <taxon>Pseudomonadati</taxon>
        <taxon>Pseudomonadota</taxon>
        <taxon>Gammaproteobacteria</taxon>
        <taxon>Thiotrichales</taxon>
        <taxon>Thioflexithrix</taxon>
    </lineage>
</organism>
<dbReference type="Pfam" id="PF00929">
    <property type="entry name" value="RNase_T"/>
    <property type="match status" value="1"/>
</dbReference>
<evidence type="ECO:0000256" key="1">
    <source>
        <dbReference type="ARBA" id="ARBA00022722"/>
    </source>
</evidence>
<reference evidence="5 6" key="1">
    <citation type="submission" date="2016-12" db="EMBL/GenBank/DDBJ databases">
        <title>Thioflexothrix psekupsii D3 genome sequencing and assembly.</title>
        <authorList>
            <person name="Fomenkov A."/>
            <person name="Vincze T."/>
            <person name="Grabovich M."/>
            <person name="Anton B.P."/>
            <person name="Dubinina G."/>
            <person name="Orlova M."/>
            <person name="Belousova E."/>
            <person name="Roberts R.J."/>
        </authorList>
    </citation>
    <scope>NUCLEOTIDE SEQUENCE [LARGE SCALE GENOMIC DNA]</scope>
    <source>
        <strain evidence="5">D3</strain>
    </source>
</reference>
<dbReference type="Proteomes" id="UP000194798">
    <property type="component" value="Unassembled WGS sequence"/>
</dbReference>
<dbReference type="PANTHER" id="PTHR30231:SF4">
    <property type="entry name" value="PROTEIN NEN2"/>
    <property type="match status" value="1"/>
</dbReference>
<keyword evidence="1" id="KW-0540">Nuclease</keyword>
<keyword evidence="2" id="KW-0378">Hydrolase</keyword>
<keyword evidence="3" id="KW-0269">Exonuclease</keyword>
<dbReference type="CDD" id="cd06127">
    <property type="entry name" value="DEDDh"/>
    <property type="match status" value="1"/>
</dbReference>
<gene>
    <name evidence="5" type="ORF">TPSD3_09965</name>
</gene>
<sequence length="203" mass="23323">MPLSQRQKLSARRTAIQQAREILAQQPIFLDTETTGIDQHAEVIEIAVLDREGTPLLDTLIRPQSPIPWQAESVHGIANEMVRDAPTFAEVWPSLNALLQQHPVVIYNRAFDLRLIAQTARRYQIVAMQPLVVHCAMVMYAAFYGQWDEDYEAFIWQRLGEAAAQIGLKFPDTLTPHRAYADADMCRQVVLYLAKKYHRRVKR</sequence>
<evidence type="ECO:0000313" key="5">
    <source>
        <dbReference type="EMBL" id="OUD14599.1"/>
    </source>
</evidence>
<proteinExistence type="predicted"/>
<evidence type="ECO:0000256" key="2">
    <source>
        <dbReference type="ARBA" id="ARBA00022801"/>
    </source>
</evidence>
<dbReference type="InterPro" id="IPR036397">
    <property type="entry name" value="RNaseH_sf"/>
</dbReference>
<comment type="caution">
    <text evidence="5">The sequence shown here is derived from an EMBL/GenBank/DDBJ whole genome shotgun (WGS) entry which is preliminary data.</text>
</comment>
<evidence type="ECO:0000259" key="4">
    <source>
        <dbReference type="SMART" id="SM00479"/>
    </source>
</evidence>
<name>A0A251X963_9GAMM</name>
<dbReference type="EMBL" id="MSLT01000012">
    <property type="protein sequence ID" value="OUD14599.1"/>
    <property type="molecule type" value="Genomic_DNA"/>
</dbReference>
<dbReference type="RefSeq" id="WP_086488377.1">
    <property type="nucleotide sequence ID" value="NZ_MSLT01000012.1"/>
</dbReference>
<dbReference type="SUPFAM" id="SSF53098">
    <property type="entry name" value="Ribonuclease H-like"/>
    <property type="match status" value="1"/>
</dbReference>